<keyword evidence="1" id="KW-0472">Membrane</keyword>
<name>A0AB34IS22_PRYPA</name>
<sequence length="89" mass="9917">MSADVLHLVFINMFTFLFEMTILVHVAEFEPEARLPIEVYLRHIGLPVKLVKADSGQEMKQSLTGRDAKTVISQSLKHIPILLESAAAA</sequence>
<feature type="transmembrane region" description="Helical" evidence="1">
    <location>
        <begin position="6"/>
        <end position="27"/>
    </location>
</feature>
<comment type="caution">
    <text evidence="2">The sequence shown here is derived from an EMBL/GenBank/DDBJ whole genome shotgun (WGS) entry which is preliminary data.</text>
</comment>
<evidence type="ECO:0000313" key="3">
    <source>
        <dbReference type="Proteomes" id="UP001515480"/>
    </source>
</evidence>
<protein>
    <submittedName>
        <fullName evidence="2">Uncharacterized protein</fullName>
    </submittedName>
</protein>
<keyword evidence="1" id="KW-0812">Transmembrane</keyword>
<dbReference type="Proteomes" id="UP001515480">
    <property type="component" value="Unassembled WGS sequence"/>
</dbReference>
<keyword evidence="1" id="KW-1133">Transmembrane helix</keyword>
<evidence type="ECO:0000256" key="1">
    <source>
        <dbReference type="SAM" id="Phobius"/>
    </source>
</evidence>
<evidence type="ECO:0000313" key="2">
    <source>
        <dbReference type="EMBL" id="KAL1504847.1"/>
    </source>
</evidence>
<dbReference type="AlphaFoldDB" id="A0AB34IS22"/>
<reference evidence="2 3" key="1">
    <citation type="journal article" date="2024" name="Science">
        <title>Giant polyketide synthase enzymes in the biosynthesis of giant marine polyether toxins.</title>
        <authorList>
            <person name="Fallon T.R."/>
            <person name="Shende V.V."/>
            <person name="Wierzbicki I.H."/>
            <person name="Pendleton A.L."/>
            <person name="Watervoot N.F."/>
            <person name="Auber R.P."/>
            <person name="Gonzalez D.J."/>
            <person name="Wisecaver J.H."/>
            <person name="Moore B.S."/>
        </authorList>
    </citation>
    <scope>NUCLEOTIDE SEQUENCE [LARGE SCALE GENOMIC DNA]</scope>
    <source>
        <strain evidence="2 3">12B1</strain>
    </source>
</reference>
<gene>
    <name evidence="2" type="ORF">AB1Y20_008618</name>
</gene>
<proteinExistence type="predicted"/>
<accession>A0AB34IS22</accession>
<keyword evidence="3" id="KW-1185">Reference proteome</keyword>
<dbReference type="EMBL" id="JBGBPQ010000019">
    <property type="protein sequence ID" value="KAL1504847.1"/>
    <property type="molecule type" value="Genomic_DNA"/>
</dbReference>
<organism evidence="2 3">
    <name type="scientific">Prymnesium parvum</name>
    <name type="common">Toxic golden alga</name>
    <dbReference type="NCBI Taxonomy" id="97485"/>
    <lineage>
        <taxon>Eukaryota</taxon>
        <taxon>Haptista</taxon>
        <taxon>Haptophyta</taxon>
        <taxon>Prymnesiophyceae</taxon>
        <taxon>Prymnesiales</taxon>
        <taxon>Prymnesiaceae</taxon>
        <taxon>Prymnesium</taxon>
    </lineage>
</organism>